<dbReference type="GO" id="GO:0006261">
    <property type="term" value="P:DNA-templated DNA replication"/>
    <property type="evidence" value="ECO:0007669"/>
    <property type="project" value="TreeGrafter"/>
</dbReference>
<feature type="domain" description="DNA-directed DNA polymerase family B exonuclease" evidence="1">
    <location>
        <begin position="6"/>
        <end position="187"/>
    </location>
</feature>
<dbReference type="InterPro" id="IPR036397">
    <property type="entry name" value="RNaseH_sf"/>
</dbReference>
<dbReference type="AlphaFoldDB" id="X0W7D9"/>
<dbReference type="PANTHER" id="PTHR10322:SF23">
    <property type="entry name" value="DNA POLYMERASE DELTA CATALYTIC SUBUNIT"/>
    <property type="match status" value="1"/>
</dbReference>
<evidence type="ECO:0000259" key="1">
    <source>
        <dbReference type="Pfam" id="PF03104"/>
    </source>
</evidence>
<protein>
    <recommendedName>
        <fullName evidence="1">DNA-directed DNA polymerase family B exonuclease domain-containing protein</fullName>
    </recommendedName>
</protein>
<dbReference type="SUPFAM" id="SSF53098">
    <property type="entry name" value="Ribonuclease H-like"/>
    <property type="match status" value="1"/>
</dbReference>
<feature type="non-terminal residue" evidence="2">
    <location>
        <position position="1"/>
    </location>
</feature>
<dbReference type="Gene3D" id="3.30.420.10">
    <property type="entry name" value="Ribonuclease H-like superfamily/Ribonuclease H"/>
    <property type="match status" value="1"/>
</dbReference>
<dbReference type="PANTHER" id="PTHR10322">
    <property type="entry name" value="DNA POLYMERASE CATALYTIC SUBUNIT"/>
    <property type="match status" value="1"/>
</dbReference>
<organism evidence="2">
    <name type="scientific">marine sediment metagenome</name>
    <dbReference type="NCBI Taxonomy" id="412755"/>
    <lineage>
        <taxon>unclassified sequences</taxon>
        <taxon>metagenomes</taxon>
        <taxon>ecological metagenomes</taxon>
    </lineage>
</organism>
<sequence length="256" mass="29435">PTTIVEAEGNFVTQKSKVPVFKTDNITQVSDEALKKPKILAFDIETYSSSGKEIVPEKNPIIMLSFYGEKIKKVFTWKKFKTNLNYIEFVNSEAELVQKFIDTIEDYKPDIITGYFSDGFDLPYIKTRAEKYKIKLDIGSDFSELRVKAGKRTTPKITGIVHVDIFKFIKRIVGSGMETEFYNLNAVAAELLGEKKQEVDLDELPDVWDNKTERIEEFCKYNVQDSVLTFKLCEKMLPNLIELVKIVGLPLYDVNR</sequence>
<dbReference type="GO" id="GO:0003676">
    <property type="term" value="F:nucleic acid binding"/>
    <property type="evidence" value="ECO:0007669"/>
    <property type="project" value="InterPro"/>
</dbReference>
<dbReference type="GO" id="GO:0003887">
    <property type="term" value="F:DNA-directed DNA polymerase activity"/>
    <property type="evidence" value="ECO:0007669"/>
    <property type="project" value="TreeGrafter"/>
</dbReference>
<dbReference type="InterPro" id="IPR050240">
    <property type="entry name" value="DNA_pol_type-B"/>
</dbReference>
<gene>
    <name evidence="2" type="ORF">S01H1_57461</name>
</gene>
<dbReference type="InterPro" id="IPR012337">
    <property type="entry name" value="RNaseH-like_sf"/>
</dbReference>
<name>X0W7D9_9ZZZZ</name>
<dbReference type="Pfam" id="PF03104">
    <property type="entry name" value="DNA_pol_B_exo1"/>
    <property type="match status" value="1"/>
</dbReference>
<feature type="non-terminal residue" evidence="2">
    <location>
        <position position="256"/>
    </location>
</feature>
<evidence type="ECO:0000313" key="2">
    <source>
        <dbReference type="EMBL" id="GAG26475.1"/>
    </source>
</evidence>
<proteinExistence type="predicted"/>
<dbReference type="EMBL" id="BARS01037474">
    <property type="protein sequence ID" value="GAG26475.1"/>
    <property type="molecule type" value="Genomic_DNA"/>
</dbReference>
<comment type="caution">
    <text evidence="2">The sequence shown here is derived from an EMBL/GenBank/DDBJ whole genome shotgun (WGS) entry which is preliminary data.</text>
</comment>
<accession>X0W7D9</accession>
<reference evidence="2" key="1">
    <citation type="journal article" date="2014" name="Front. Microbiol.">
        <title>High frequency of phylogenetically diverse reductive dehalogenase-homologous genes in deep subseafloor sedimentary metagenomes.</title>
        <authorList>
            <person name="Kawai M."/>
            <person name="Futagami T."/>
            <person name="Toyoda A."/>
            <person name="Takaki Y."/>
            <person name="Nishi S."/>
            <person name="Hori S."/>
            <person name="Arai W."/>
            <person name="Tsubouchi T."/>
            <person name="Morono Y."/>
            <person name="Uchiyama I."/>
            <person name="Ito T."/>
            <person name="Fujiyama A."/>
            <person name="Inagaki F."/>
            <person name="Takami H."/>
        </authorList>
    </citation>
    <scope>NUCLEOTIDE SEQUENCE</scope>
    <source>
        <strain evidence="2">Expedition CK06-06</strain>
    </source>
</reference>
<dbReference type="InterPro" id="IPR006133">
    <property type="entry name" value="DNA-dir_DNA_pol_B_exonuc"/>
</dbReference>